<dbReference type="Proteomes" id="UP000027936">
    <property type="component" value="Unassembled WGS sequence"/>
</dbReference>
<dbReference type="PATRIC" id="fig|1348973.3.peg.2688"/>
<dbReference type="HAMAP" id="MF_00074">
    <property type="entry name" value="16SrRNA_methyltr_G"/>
    <property type="match status" value="1"/>
</dbReference>
<evidence type="ECO:0000256" key="6">
    <source>
        <dbReference type="HAMAP-Rule" id="MF_00074"/>
    </source>
</evidence>
<dbReference type="SUPFAM" id="SSF53335">
    <property type="entry name" value="S-adenosyl-L-methionine-dependent methyltransferases"/>
    <property type="match status" value="1"/>
</dbReference>
<evidence type="ECO:0000256" key="3">
    <source>
        <dbReference type="ARBA" id="ARBA00022603"/>
    </source>
</evidence>
<dbReference type="GO" id="GO:0005829">
    <property type="term" value="C:cytosol"/>
    <property type="evidence" value="ECO:0007669"/>
    <property type="project" value="TreeGrafter"/>
</dbReference>
<keyword evidence="4 6" id="KW-0808">Transferase</keyword>
<name>A0A072NL86_SCHAZ</name>
<keyword evidence="5 6" id="KW-0949">S-adenosyl-L-methionine</keyword>
<dbReference type="FunFam" id="3.40.50.150:FF:000041">
    <property type="entry name" value="Ribosomal RNA small subunit methyltransferase G"/>
    <property type="match status" value="1"/>
</dbReference>
<proteinExistence type="inferred from homology"/>
<evidence type="ECO:0000256" key="4">
    <source>
        <dbReference type="ARBA" id="ARBA00022679"/>
    </source>
</evidence>
<comment type="similarity">
    <text evidence="6">Belongs to the methyltransferase superfamily. RNA methyltransferase RsmG family.</text>
</comment>
<keyword evidence="1 6" id="KW-0963">Cytoplasm</keyword>
<dbReference type="CDD" id="cd02440">
    <property type="entry name" value="AdoMet_MTases"/>
    <property type="match status" value="1"/>
</dbReference>
<dbReference type="Pfam" id="PF02527">
    <property type="entry name" value="GidB"/>
    <property type="match status" value="1"/>
</dbReference>
<dbReference type="InterPro" id="IPR003682">
    <property type="entry name" value="rRNA_ssu_MeTfrase_G"/>
</dbReference>
<feature type="binding site" evidence="6">
    <location>
        <position position="173"/>
    </location>
    <ligand>
        <name>S-adenosyl-L-methionine</name>
        <dbReference type="ChEBI" id="CHEBI:59789"/>
    </ligand>
</feature>
<accession>A0A072NL86</accession>
<dbReference type="AlphaFoldDB" id="A0A072NL86"/>
<comment type="function">
    <text evidence="6">Specifically methylates the N7 position of guanine in position 535 of 16S rRNA.</text>
</comment>
<sequence>MSSFSAQRLVDFAELALSFSYKRGLIMDIQLFQTSLEEKGISLSSRQLEQFDLYYNTLVEWNEKMNLTSITDKPEVYLKHFYDSITAAFYFDFTKEYKICDVGAGAGFPSIPLKICFPHLSISIVDSLQKRITFLNELASTLQLDQVTFYHDRAETFGKRPEIRESYDIVMARAVARMSVLSELCIPLAKVGGYFIGMKGANLAEELDAAKKAIEVLGCKVESIHNFQLPIENSERNIVILKKERKTPNKYPRKPGTPNKTPIE</sequence>
<evidence type="ECO:0000256" key="5">
    <source>
        <dbReference type="ARBA" id="ARBA00022691"/>
    </source>
</evidence>
<dbReference type="PIRSF" id="PIRSF003078">
    <property type="entry name" value="GidB"/>
    <property type="match status" value="1"/>
</dbReference>
<dbReference type="EMBL" id="JJRY01000010">
    <property type="protein sequence ID" value="KEF38022.1"/>
    <property type="molecule type" value="Genomic_DNA"/>
</dbReference>
<dbReference type="PANTHER" id="PTHR31760:SF0">
    <property type="entry name" value="S-ADENOSYL-L-METHIONINE-DEPENDENT METHYLTRANSFERASES SUPERFAMILY PROTEIN"/>
    <property type="match status" value="1"/>
</dbReference>
<evidence type="ECO:0000256" key="2">
    <source>
        <dbReference type="ARBA" id="ARBA00022552"/>
    </source>
</evidence>
<gene>
    <name evidence="6" type="primary">rsmG</name>
    <name evidence="8" type="ORF">M670_02781</name>
</gene>
<comment type="caution">
    <text evidence="8">The sequence shown here is derived from an EMBL/GenBank/DDBJ whole genome shotgun (WGS) entry which is preliminary data.</text>
</comment>
<feature type="binding site" evidence="6">
    <location>
        <begin position="154"/>
        <end position="155"/>
    </location>
    <ligand>
        <name>S-adenosyl-L-methionine</name>
        <dbReference type="ChEBI" id="CHEBI:59789"/>
    </ligand>
</feature>
<feature type="binding site" evidence="6">
    <location>
        <position position="103"/>
    </location>
    <ligand>
        <name>S-adenosyl-L-methionine</name>
        <dbReference type="ChEBI" id="CHEBI:59789"/>
    </ligand>
</feature>
<organism evidence="8 9">
    <name type="scientific">Schinkia azotoformans MEV2011</name>
    <dbReference type="NCBI Taxonomy" id="1348973"/>
    <lineage>
        <taxon>Bacteria</taxon>
        <taxon>Bacillati</taxon>
        <taxon>Bacillota</taxon>
        <taxon>Bacilli</taxon>
        <taxon>Bacillales</taxon>
        <taxon>Bacillaceae</taxon>
        <taxon>Calidifontibacillus/Schinkia group</taxon>
        <taxon>Schinkia</taxon>
    </lineage>
</organism>
<keyword evidence="2 6" id="KW-0698">rRNA processing</keyword>
<evidence type="ECO:0000313" key="9">
    <source>
        <dbReference type="Proteomes" id="UP000027936"/>
    </source>
</evidence>
<reference evidence="8 9" key="1">
    <citation type="submission" date="2014-04" db="EMBL/GenBank/DDBJ databases">
        <title>Draft genome sequence of Bacillus azotoformans MEV2011, a (co-) denitrifying strain unable to grow in the presence of oxygen.</title>
        <authorList>
            <person name="Nielsen M."/>
            <person name="Schreiber L."/>
            <person name="Finster K."/>
            <person name="Schramm A."/>
        </authorList>
    </citation>
    <scope>NUCLEOTIDE SEQUENCE [LARGE SCALE GENOMIC DNA]</scope>
    <source>
        <strain evidence="8 9">MEV2011</strain>
    </source>
</reference>
<dbReference type="PANTHER" id="PTHR31760">
    <property type="entry name" value="S-ADENOSYL-L-METHIONINE-DEPENDENT METHYLTRANSFERASES SUPERFAMILY PROTEIN"/>
    <property type="match status" value="1"/>
</dbReference>
<dbReference type="GO" id="GO:0070043">
    <property type="term" value="F:rRNA (guanine-N7-)-methyltransferase activity"/>
    <property type="evidence" value="ECO:0007669"/>
    <property type="project" value="UniProtKB-UniRule"/>
</dbReference>
<dbReference type="NCBIfam" id="TIGR00138">
    <property type="entry name" value="rsmG_gidB"/>
    <property type="match status" value="1"/>
</dbReference>
<comment type="subcellular location">
    <subcellularLocation>
        <location evidence="6">Cytoplasm</location>
    </subcellularLocation>
</comment>
<feature type="binding site" evidence="6">
    <location>
        <position position="108"/>
    </location>
    <ligand>
        <name>S-adenosyl-L-methionine</name>
        <dbReference type="ChEBI" id="CHEBI:59789"/>
    </ligand>
</feature>
<evidence type="ECO:0000313" key="8">
    <source>
        <dbReference type="EMBL" id="KEF38022.1"/>
    </source>
</evidence>
<protein>
    <recommendedName>
        <fullName evidence="6">Ribosomal RNA small subunit methyltransferase G</fullName>
        <ecNumber evidence="6">2.1.1.-</ecNumber>
    </recommendedName>
    <alternativeName>
        <fullName evidence="6">16S rRNA 7-methylguanosine methyltransferase</fullName>
        <shortName evidence="6">16S rRNA m7G methyltransferase</shortName>
    </alternativeName>
</protein>
<dbReference type="EC" id="2.1.1.-" evidence="6"/>
<dbReference type="InterPro" id="IPR029063">
    <property type="entry name" value="SAM-dependent_MTases_sf"/>
</dbReference>
<evidence type="ECO:0000256" key="1">
    <source>
        <dbReference type="ARBA" id="ARBA00022490"/>
    </source>
</evidence>
<feature type="region of interest" description="Disordered" evidence="7">
    <location>
        <begin position="243"/>
        <end position="264"/>
    </location>
</feature>
<evidence type="ECO:0000256" key="7">
    <source>
        <dbReference type="SAM" id="MobiDB-lite"/>
    </source>
</evidence>
<comment type="caution">
    <text evidence="6">Lacks conserved residue(s) required for the propagation of feature annotation.</text>
</comment>
<keyword evidence="3 6" id="KW-0489">Methyltransferase</keyword>
<dbReference type="Gene3D" id="3.40.50.150">
    <property type="entry name" value="Vaccinia Virus protein VP39"/>
    <property type="match status" value="1"/>
</dbReference>